<protein>
    <submittedName>
        <fullName evidence="1">Uncharacterized protein</fullName>
    </submittedName>
</protein>
<organism evidence="1 2">
    <name type="scientific">Vaccinium darrowii</name>
    <dbReference type="NCBI Taxonomy" id="229202"/>
    <lineage>
        <taxon>Eukaryota</taxon>
        <taxon>Viridiplantae</taxon>
        <taxon>Streptophyta</taxon>
        <taxon>Embryophyta</taxon>
        <taxon>Tracheophyta</taxon>
        <taxon>Spermatophyta</taxon>
        <taxon>Magnoliopsida</taxon>
        <taxon>eudicotyledons</taxon>
        <taxon>Gunneridae</taxon>
        <taxon>Pentapetalae</taxon>
        <taxon>asterids</taxon>
        <taxon>Ericales</taxon>
        <taxon>Ericaceae</taxon>
        <taxon>Vaccinioideae</taxon>
        <taxon>Vaccinieae</taxon>
        <taxon>Vaccinium</taxon>
    </lineage>
</organism>
<reference evidence="1 2" key="1">
    <citation type="journal article" date="2021" name="Hortic Res">
        <title>High-quality reference genome and annotation aids understanding of berry development for evergreen blueberry (Vaccinium darrowii).</title>
        <authorList>
            <person name="Yu J."/>
            <person name="Hulse-Kemp A.M."/>
            <person name="Babiker E."/>
            <person name="Staton M."/>
        </authorList>
    </citation>
    <scope>NUCLEOTIDE SEQUENCE [LARGE SCALE GENOMIC DNA]</scope>
    <source>
        <strain evidence="2">cv. NJ 8807/NJ 8810</strain>
        <tissue evidence="1">Young leaf</tissue>
    </source>
</reference>
<evidence type="ECO:0000313" key="2">
    <source>
        <dbReference type="Proteomes" id="UP000828048"/>
    </source>
</evidence>
<proteinExistence type="predicted"/>
<evidence type="ECO:0000313" key="1">
    <source>
        <dbReference type="EMBL" id="KAH7840986.1"/>
    </source>
</evidence>
<dbReference type="Proteomes" id="UP000828048">
    <property type="component" value="Chromosome 10"/>
</dbReference>
<gene>
    <name evidence="1" type="ORF">Vadar_024210</name>
</gene>
<name>A0ACB7XJU1_9ERIC</name>
<keyword evidence="2" id="KW-1185">Reference proteome</keyword>
<accession>A0ACB7XJU1</accession>
<sequence length="194" mass="21354">MDQRENQPHSLGICSRLRNSLRKKVTEISLKLTIFGCLFSRGLAICCRLFDFVVQSLASQAMKTVTLGPAQGVPTQGQTSQARFKPEQASTGLGGSASLPSLSLNCNDFLKVGKELHPVQDEDRTKVVAPESEIEVKGPPKKMVSINDRAKVVIYESKKKKKKKTTDKSPSLEREKEEDTKPLKSILKAGSNLK</sequence>
<dbReference type="EMBL" id="CM037160">
    <property type="protein sequence ID" value="KAH7840986.1"/>
    <property type="molecule type" value="Genomic_DNA"/>
</dbReference>
<comment type="caution">
    <text evidence="1">The sequence shown here is derived from an EMBL/GenBank/DDBJ whole genome shotgun (WGS) entry which is preliminary data.</text>
</comment>